<dbReference type="AlphaFoldDB" id="A0A7S3MPB0"/>
<proteinExistence type="predicted"/>
<organism evidence="1">
    <name type="scientific">Favella ehrenbergii</name>
    <dbReference type="NCBI Taxonomy" id="182087"/>
    <lineage>
        <taxon>Eukaryota</taxon>
        <taxon>Sar</taxon>
        <taxon>Alveolata</taxon>
        <taxon>Ciliophora</taxon>
        <taxon>Intramacronucleata</taxon>
        <taxon>Spirotrichea</taxon>
        <taxon>Choreotrichia</taxon>
        <taxon>Tintinnida</taxon>
        <taxon>Xystonellidae</taxon>
        <taxon>Favella</taxon>
    </lineage>
</organism>
<evidence type="ECO:0000313" key="1">
    <source>
        <dbReference type="EMBL" id="CAE0314600.1"/>
    </source>
</evidence>
<name>A0A7S3MPB0_9SPIT</name>
<accession>A0A7S3MPB0</accession>
<gene>
    <name evidence="1" type="ORF">FEHR0123_LOCUS9526</name>
</gene>
<reference evidence="1" key="1">
    <citation type="submission" date="2021-01" db="EMBL/GenBank/DDBJ databases">
        <authorList>
            <person name="Corre E."/>
            <person name="Pelletier E."/>
            <person name="Niang G."/>
            <person name="Scheremetjew M."/>
            <person name="Finn R."/>
            <person name="Kale V."/>
            <person name="Holt S."/>
            <person name="Cochrane G."/>
            <person name="Meng A."/>
            <person name="Brown T."/>
            <person name="Cohen L."/>
        </authorList>
    </citation>
    <scope>NUCLEOTIDE SEQUENCE</scope>
    <source>
        <strain evidence="1">Fehren 1</strain>
    </source>
</reference>
<protein>
    <submittedName>
        <fullName evidence="1">Uncharacterized protein</fullName>
    </submittedName>
</protein>
<dbReference type="EMBL" id="HBIE01031460">
    <property type="protein sequence ID" value="CAE0314600.1"/>
    <property type="molecule type" value="Transcribed_RNA"/>
</dbReference>
<sequence>MAHFLFNVTDEMIVGLIDWKLGLHEFLEELVGDVLAGNLDGLHGVGQSVAFEHGHRVGDSLAGLGDQSRRRARREERQNGAVLERECFETECIEHDLSEVLLVLLLALQTVRHEHRGIPGLNAQLRVKNVLEQLRQPVPILDDTALDRVVQVVVRPAQKRIVAHTA</sequence>